<organism evidence="4 5">
    <name type="scientific">Mucilaginibacter mallensis</name>
    <dbReference type="NCBI Taxonomy" id="652787"/>
    <lineage>
        <taxon>Bacteria</taxon>
        <taxon>Pseudomonadati</taxon>
        <taxon>Bacteroidota</taxon>
        <taxon>Sphingobacteriia</taxon>
        <taxon>Sphingobacteriales</taxon>
        <taxon>Sphingobacteriaceae</taxon>
        <taxon>Mucilaginibacter</taxon>
    </lineage>
</organism>
<dbReference type="GO" id="GO:0005975">
    <property type="term" value="P:carbohydrate metabolic process"/>
    <property type="evidence" value="ECO:0007669"/>
    <property type="project" value="TreeGrafter"/>
</dbReference>
<evidence type="ECO:0000256" key="1">
    <source>
        <dbReference type="ARBA" id="ARBA00022801"/>
    </source>
</evidence>
<evidence type="ECO:0000313" key="4">
    <source>
        <dbReference type="EMBL" id="SDT16949.1"/>
    </source>
</evidence>
<keyword evidence="5" id="KW-1185">Reference proteome</keyword>
<dbReference type="Proteomes" id="UP000199679">
    <property type="component" value="Chromosome I"/>
</dbReference>
<keyword evidence="1" id="KW-0378">Hydrolase</keyword>
<dbReference type="InterPro" id="IPR039329">
    <property type="entry name" value="SIAE"/>
</dbReference>
<dbReference type="PANTHER" id="PTHR22901">
    <property type="entry name" value="SIALATE O-ACETYLESTERASE"/>
    <property type="match status" value="1"/>
</dbReference>
<accession>A0A1H1Y6V0</accession>
<sequence>MSGKKYITVILLLSCMAFAHSTYAEVLLPKILGNNMVLQRNKPVPVWGTAAAGETVTVTFDNQTKKITADAAGNWQIMLDPMSASATPQVLEIKGTNTIKLENILVGEVWLCSGQSNMSYEMRKNSKVRRPDTSTVNTPIDELDRAHNPQIRIFLVTQKNMRKPDSTHSGWDIAEGTALRDFSAAGYFFGKNLNHDLKVPVGIICSAISGSRIEPWMPREAFDDISYFKDTNYKIDGDPGKLYVNMIAPVAPYALRGFLWYQGESGCYLSETTSYTYKMEALIHWWRKLWSDKDLPFYYVQVAPFYYSRAKSSTNIPFTIYTEPELREAQTMALKIPHTGMIVTTDLNDSLTNIHPAFKWVVGQRLELQALANTYGKKVVFSGPMYDKMKIKGNKIILDFKYTGSGLVSHDGKPLSFFTIAGSDGKFVDATAVIKGDRVEVSSSEVSAPIAIRFGWTEVAEPNFYNKDGLPAVPFRTDNPLKFTLTVN</sequence>
<feature type="domain" description="Sialate O-acetylesterase" evidence="3">
    <location>
        <begin position="108"/>
        <end position="355"/>
    </location>
</feature>
<dbReference type="SUPFAM" id="SSF52266">
    <property type="entry name" value="SGNH hydrolase"/>
    <property type="match status" value="1"/>
</dbReference>
<feature type="chain" id="PRO_5009266251" evidence="2">
    <location>
        <begin position="25"/>
        <end position="488"/>
    </location>
</feature>
<dbReference type="STRING" id="652787.SAMN05216490_2643"/>
<evidence type="ECO:0000313" key="5">
    <source>
        <dbReference type="Proteomes" id="UP000199679"/>
    </source>
</evidence>
<evidence type="ECO:0000259" key="3">
    <source>
        <dbReference type="Pfam" id="PF03629"/>
    </source>
</evidence>
<dbReference type="InterPro" id="IPR005181">
    <property type="entry name" value="SASA"/>
</dbReference>
<dbReference type="PANTHER" id="PTHR22901:SF0">
    <property type="entry name" value="SIALATE O-ACETYLESTERASE"/>
    <property type="match status" value="1"/>
</dbReference>
<dbReference type="Pfam" id="PF03629">
    <property type="entry name" value="SASA"/>
    <property type="match status" value="1"/>
</dbReference>
<dbReference type="InterPro" id="IPR013783">
    <property type="entry name" value="Ig-like_fold"/>
</dbReference>
<dbReference type="EMBL" id="LT629740">
    <property type="protein sequence ID" value="SDT16949.1"/>
    <property type="molecule type" value="Genomic_DNA"/>
</dbReference>
<keyword evidence="2" id="KW-0732">Signal</keyword>
<protein>
    <submittedName>
        <fullName evidence="4">Sialate O-acetylesterase</fullName>
    </submittedName>
</protein>
<dbReference type="OrthoDB" id="9816001at2"/>
<name>A0A1H1Y6V0_MUCMA</name>
<dbReference type="GO" id="GO:0001681">
    <property type="term" value="F:sialate O-acetylesterase activity"/>
    <property type="evidence" value="ECO:0007669"/>
    <property type="project" value="InterPro"/>
</dbReference>
<dbReference type="Gene3D" id="3.40.50.1110">
    <property type="entry name" value="SGNH hydrolase"/>
    <property type="match status" value="1"/>
</dbReference>
<feature type="signal peptide" evidence="2">
    <location>
        <begin position="1"/>
        <end position="24"/>
    </location>
</feature>
<dbReference type="RefSeq" id="WP_091373407.1">
    <property type="nucleotide sequence ID" value="NZ_LT629740.1"/>
</dbReference>
<gene>
    <name evidence="4" type="ORF">SAMN05216490_2643</name>
</gene>
<dbReference type="InterPro" id="IPR036514">
    <property type="entry name" value="SGNH_hydro_sf"/>
</dbReference>
<evidence type="ECO:0000256" key="2">
    <source>
        <dbReference type="SAM" id="SignalP"/>
    </source>
</evidence>
<reference evidence="4 5" key="1">
    <citation type="submission" date="2016-10" db="EMBL/GenBank/DDBJ databases">
        <authorList>
            <person name="de Groot N.N."/>
        </authorList>
    </citation>
    <scope>NUCLEOTIDE SEQUENCE [LARGE SCALE GENOMIC DNA]</scope>
    <source>
        <strain evidence="4 5">MP1X4</strain>
    </source>
</reference>
<dbReference type="Gene3D" id="2.60.40.10">
    <property type="entry name" value="Immunoglobulins"/>
    <property type="match status" value="1"/>
</dbReference>
<dbReference type="AlphaFoldDB" id="A0A1H1Y6V0"/>
<proteinExistence type="predicted"/>